<dbReference type="InterPro" id="IPR011635">
    <property type="entry name" value="CARDB"/>
</dbReference>
<sequence>MNGQRAIVLAAIIVLTVAGLSMAIAGTAASPDAQTPSITPATEATQVADADRSIADQALEPGESTTVTVTVETDATTDPALIESFDPGFATVDGLEATPETTTQAIKDDHEALVAVWEEADRVTVTYTVSVDEDVEPGTVYTLTGDVETSAGSTPVAGDTTITVVETNRSIESLELEPGDSTEVTVTVATQADSSVALLETIDTGVAELEVTQSDPLPTIQAVKDDNDAVVAVWETATMVELTYEMTVDESATPGTTVTIDGSLETEQGTIPVSEASTITVIEPTADDDEDESDPPYVPSPSPEPAAFELDVSPSQMALSPAEKQTVEAELTNVGETTGTATLALMLEGDRSDDREIELDEGESRTVSFTLRAPKEPGTYAYHVLVDEDQFTGTLQVEDDDHQAGDDATDDGDDDSVDIDDGDDSDDSVDDPTGEDDPVADDSADPVTGDEDDGPTTDPGSATSTDDTIPGFGVIVGLIALGLVPLAESRRLR</sequence>
<proteinExistence type="predicted"/>
<feature type="region of interest" description="Disordered" evidence="1">
    <location>
        <begin position="398"/>
        <end position="469"/>
    </location>
</feature>
<dbReference type="RefSeq" id="WP_342806881.1">
    <property type="nucleotide sequence ID" value="NZ_JAOPJZ010000002.1"/>
</dbReference>
<evidence type="ECO:0000259" key="2">
    <source>
        <dbReference type="Pfam" id="PF07705"/>
    </source>
</evidence>
<gene>
    <name evidence="3" type="ORF">OB919_04650</name>
</gene>
<dbReference type="Gene3D" id="2.60.40.10">
    <property type="entry name" value="Immunoglobulins"/>
    <property type="match status" value="1"/>
</dbReference>
<evidence type="ECO:0000313" key="3">
    <source>
        <dbReference type="EMBL" id="MCU4751278.1"/>
    </source>
</evidence>
<organism evidence="3 4">
    <name type="scientific">Natronosalvus hydrolyticus</name>
    <dbReference type="NCBI Taxonomy" id="2979988"/>
    <lineage>
        <taxon>Archaea</taxon>
        <taxon>Methanobacteriati</taxon>
        <taxon>Methanobacteriota</taxon>
        <taxon>Stenosarchaea group</taxon>
        <taxon>Halobacteria</taxon>
        <taxon>Halobacteriales</taxon>
        <taxon>Natrialbaceae</taxon>
        <taxon>Natronosalvus</taxon>
    </lineage>
</organism>
<dbReference type="InterPro" id="IPR013783">
    <property type="entry name" value="Ig-like_fold"/>
</dbReference>
<reference evidence="3 4" key="1">
    <citation type="submission" date="2022-09" db="EMBL/GenBank/DDBJ databases">
        <title>Enrichment on poylsaccharides allowed isolation of novel metabolic and taxonomic groups of Haloarchaea.</title>
        <authorList>
            <person name="Sorokin D.Y."/>
            <person name="Elcheninov A.G."/>
            <person name="Khizhniak T.V."/>
            <person name="Kolganova T.V."/>
            <person name="Kublanov I.V."/>
        </authorList>
    </citation>
    <scope>NUCLEOTIDE SEQUENCE [LARGE SCALE GENOMIC DNA]</scope>
    <source>
        <strain evidence="3 4">AArc-curdl1</strain>
    </source>
</reference>
<evidence type="ECO:0000256" key="1">
    <source>
        <dbReference type="SAM" id="MobiDB-lite"/>
    </source>
</evidence>
<feature type="region of interest" description="Disordered" evidence="1">
    <location>
        <begin position="285"/>
        <end position="304"/>
    </location>
</feature>
<dbReference type="Proteomes" id="UP001321047">
    <property type="component" value="Unassembled WGS sequence"/>
</dbReference>
<dbReference type="AlphaFoldDB" id="A0AAP2Z6S6"/>
<accession>A0AAP2Z6S6</accession>
<dbReference type="Pfam" id="PF07705">
    <property type="entry name" value="CARDB"/>
    <property type="match status" value="1"/>
</dbReference>
<feature type="compositionally biased region" description="Acidic residues" evidence="1">
    <location>
        <begin position="285"/>
        <end position="294"/>
    </location>
</feature>
<protein>
    <recommendedName>
        <fullName evidence="2">CARDB domain-containing protein</fullName>
    </recommendedName>
</protein>
<keyword evidence="4" id="KW-1185">Reference proteome</keyword>
<dbReference type="EMBL" id="JAOPJZ010000002">
    <property type="protein sequence ID" value="MCU4751278.1"/>
    <property type="molecule type" value="Genomic_DNA"/>
</dbReference>
<feature type="compositionally biased region" description="Acidic residues" evidence="1">
    <location>
        <begin position="398"/>
        <end position="455"/>
    </location>
</feature>
<feature type="domain" description="CARDB" evidence="2">
    <location>
        <begin position="318"/>
        <end position="390"/>
    </location>
</feature>
<comment type="caution">
    <text evidence="3">The sequence shown here is derived from an EMBL/GenBank/DDBJ whole genome shotgun (WGS) entry which is preliminary data.</text>
</comment>
<evidence type="ECO:0000313" key="4">
    <source>
        <dbReference type="Proteomes" id="UP001321047"/>
    </source>
</evidence>
<name>A0AAP2Z6S6_9EURY</name>